<keyword evidence="1" id="KW-1133">Transmembrane helix</keyword>
<dbReference type="EMBL" id="NBII01000010">
    <property type="protein sequence ID" value="PAV15224.1"/>
    <property type="molecule type" value="Genomic_DNA"/>
</dbReference>
<protein>
    <submittedName>
        <fullName evidence="2">Uncharacterized protein</fullName>
    </submittedName>
</protein>
<sequence>MSLRNYVIHMVALLRSQLRLITLLGKLSFWTTNISGLLSILAIDYILAIRVIALYNNSRLLSGFLKAMVVGEAIARLAIITKAEIIYDAFVLVKDTPVCGTDSNVAQINKLVVVEWSIQLAVACVLFLLVLYKSIKHWKLLGYNRNSLIYIIIRDQIVYYLIVMIFSAVAIIPSTFITDSLSISSYAIDILGNPGFLCLFGSRMFINLIEAGYSNTGSETITDDQSSGGGIISNVRFEDFSYPCFVGQVSTVSQATFGTASETGLTGCEIRENWPVDDAISNAFRSQVD</sequence>
<dbReference type="InParanoid" id="A0A286U6Q6"/>
<keyword evidence="1" id="KW-0472">Membrane</keyword>
<reference evidence="2 3" key="1">
    <citation type="journal article" date="2017" name="Mol. Ecol.">
        <title>Comparative and population genomic landscape of Phellinus noxius: A hypervariable fungus causing root rot in trees.</title>
        <authorList>
            <person name="Chung C.L."/>
            <person name="Lee T.J."/>
            <person name="Akiba M."/>
            <person name="Lee H.H."/>
            <person name="Kuo T.H."/>
            <person name="Liu D."/>
            <person name="Ke H.M."/>
            <person name="Yokoi T."/>
            <person name="Roa M.B."/>
            <person name="Lu M.J."/>
            <person name="Chang Y.Y."/>
            <person name="Ann P.J."/>
            <person name="Tsai J.N."/>
            <person name="Chen C.Y."/>
            <person name="Tzean S.S."/>
            <person name="Ota Y."/>
            <person name="Hattori T."/>
            <person name="Sahashi N."/>
            <person name="Liou R.F."/>
            <person name="Kikuchi T."/>
            <person name="Tsai I.J."/>
        </authorList>
    </citation>
    <scope>NUCLEOTIDE SEQUENCE [LARGE SCALE GENOMIC DNA]</scope>
    <source>
        <strain evidence="2 3">FFPRI411160</strain>
    </source>
</reference>
<proteinExistence type="predicted"/>
<name>A0A286U6Q6_9AGAM</name>
<dbReference type="Proteomes" id="UP000217199">
    <property type="component" value="Unassembled WGS sequence"/>
</dbReference>
<feature type="transmembrane region" description="Helical" evidence="1">
    <location>
        <begin position="37"/>
        <end position="55"/>
    </location>
</feature>
<dbReference type="AlphaFoldDB" id="A0A286U6Q6"/>
<organism evidence="2 3">
    <name type="scientific">Pyrrhoderma noxium</name>
    <dbReference type="NCBI Taxonomy" id="2282107"/>
    <lineage>
        <taxon>Eukaryota</taxon>
        <taxon>Fungi</taxon>
        <taxon>Dikarya</taxon>
        <taxon>Basidiomycota</taxon>
        <taxon>Agaricomycotina</taxon>
        <taxon>Agaricomycetes</taxon>
        <taxon>Hymenochaetales</taxon>
        <taxon>Hymenochaetaceae</taxon>
        <taxon>Pyrrhoderma</taxon>
    </lineage>
</organism>
<dbReference type="OrthoDB" id="3037019at2759"/>
<feature type="transmembrane region" description="Helical" evidence="1">
    <location>
        <begin position="156"/>
        <end position="177"/>
    </location>
</feature>
<evidence type="ECO:0000313" key="2">
    <source>
        <dbReference type="EMBL" id="PAV15224.1"/>
    </source>
</evidence>
<keyword evidence="3" id="KW-1185">Reference proteome</keyword>
<evidence type="ECO:0000256" key="1">
    <source>
        <dbReference type="SAM" id="Phobius"/>
    </source>
</evidence>
<evidence type="ECO:0000313" key="3">
    <source>
        <dbReference type="Proteomes" id="UP000217199"/>
    </source>
</evidence>
<keyword evidence="1" id="KW-0812">Transmembrane</keyword>
<gene>
    <name evidence="2" type="ORF">PNOK_0898500</name>
</gene>
<comment type="caution">
    <text evidence="2">The sequence shown here is derived from an EMBL/GenBank/DDBJ whole genome shotgun (WGS) entry which is preliminary data.</text>
</comment>
<accession>A0A286U6Q6</accession>
<feature type="transmembrane region" description="Helical" evidence="1">
    <location>
        <begin position="116"/>
        <end position="135"/>
    </location>
</feature>